<dbReference type="Proteomes" id="UP000564629">
    <property type="component" value="Unassembled WGS sequence"/>
</dbReference>
<dbReference type="Pfam" id="PF18029">
    <property type="entry name" value="Glyoxalase_6"/>
    <property type="match status" value="1"/>
</dbReference>
<dbReference type="EC" id="4.2.1.96" evidence="3"/>
<keyword evidence="9" id="KW-1185">Reference proteome</keyword>
<evidence type="ECO:0000313" key="10">
    <source>
        <dbReference type="Proteomes" id="UP000564629"/>
    </source>
</evidence>
<dbReference type="SUPFAM" id="SSF55248">
    <property type="entry name" value="PCD-like"/>
    <property type="match status" value="1"/>
</dbReference>
<dbReference type="InterPro" id="IPR001533">
    <property type="entry name" value="Pterin_deHydtase"/>
</dbReference>
<accession>A0A511FDX8</accession>
<evidence type="ECO:0000313" key="8">
    <source>
        <dbReference type="EMBL" id="MBB5472754.1"/>
    </source>
</evidence>
<comment type="caution">
    <text evidence="7">The sequence shown here is derived from an EMBL/GenBank/DDBJ whole genome shotgun (WGS) entry which is preliminary data.</text>
</comment>
<evidence type="ECO:0000256" key="2">
    <source>
        <dbReference type="ARBA" id="ARBA00006472"/>
    </source>
</evidence>
<dbReference type="InterPro" id="IPR029068">
    <property type="entry name" value="Glyas_Bleomycin-R_OHBP_Dase"/>
</dbReference>
<dbReference type="SUPFAM" id="SSF54593">
    <property type="entry name" value="Glyoxalase/Bleomycin resistance protein/Dihydroxybiphenyl dioxygenase"/>
    <property type="match status" value="1"/>
</dbReference>
<organism evidence="7 9">
    <name type="scientific">Cellulomonas hominis</name>
    <dbReference type="NCBI Taxonomy" id="156981"/>
    <lineage>
        <taxon>Bacteria</taxon>
        <taxon>Bacillati</taxon>
        <taxon>Actinomycetota</taxon>
        <taxon>Actinomycetes</taxon>
        <taxon>Micrococcales</taxon>
        <taxon>Cellulomonadaceae</taxon>
        <taxon>Cellulomonas</taxon>
    </lineage>
</organism>
<evidence type="ECO:0000313" key="7">
    <source>
        <dbReference type="EMBL" id="GEL46527.1"/>
    </source>
</evidence>
<keyword evidence="5 8" id="KW-0456">Lyase</keyword>
<comment type="similarity">
    <text evidence="2">Belongs to the pterin-4-alpha-carbinolamine dehydratase family.</text>
</comment>
<evidence type="ECO:0000313" key="9">
    <source>
        <dbReference type="Proteomes" id="UP000321723"/>
    </source>
</evidence>
<reference evidence="7 9" key="1">
    <citation type="submission" date="2019-07" db="EMBL/GenBank/DDBJ databases">
        <title>Whole genome shotgun sequence of Cellulomonas hominis NBRC 16055.</title>
        <authorList>
            <person name="Hosoyama A."/>
            <person name="Uohara A."/>
            <person name="Ohji S."/>
            <person name="Ichikawa N."/>
        </authorList>
    </citation>
    <scope>NUCLEOTIDE SEQUENCE [LARGE SCALE GENOMIC DNA]</scope>
    <source>
        <strain evidence="7 9">NBRC 16055</strain>
    </source>
</reference>
<dbReference type="EMBL" id="JACHDN010000001">
    <property type="protein sequence ID" value="MBB5472754.1"/>
    <property type="molecule type" value="Genomic_DNA"/>
</dbReference>
<evidence type="ECO:0000256" key="5">
    <source>
        <dbReference type="ARBA" id="ARBA00023239"/>
    </source>
</evidence>
<dbReference type="PANTHER" id="PTHR35908">
    <property type="entry name" value="HYPOTHETICAL FUSION PROTEIN"/>
    <property type="match status" value="1"/>
</dbReference>
<name>A0A511FDX8_9CELL</name>
<dbReference type="EMBL" id="BJVQ01000018">
    <property type="protein sequence ID" value="GEL46527.1"/>
    <property type="molecule type" value="Genomic_DNA"/>
</dbReference>
<dbReference type="GO" id="GO:0008124">
    <property type="term" value="F:4-alpha-hydroxytetrahydrobiopterin dehydratase activity"/>
    <property type="evidence" value="ECO:0007669"/>
    <property type="project" value="UniProtKB-EC"/>
</dbReference>
<reference evidence="8 10" key="2">
    <citation type="submission" date="2020-08" db="EMBL/GenBank/DDBJ databases">
        <title>Sequencing the genomes of 1000 actinobacteria strains.</title>
        <authorList>
            <person name="Klenk H.-P."/>
        </authorList>
    </citation>
    <scope>NUCLEOTIDE SEQUENCE [LARGE SCALE GENOMIC DNA]</scope>
    <source>
        <strain evidence="8 10">DSM 9581</strain>
    </source>
</reference>
<feature type="domain" description="Glyoxalase-like" evidence="6">
    <location>
        <begin position="109"/>
        <end position="209"/>
    </location>
</feature>
<comment type="catalytic activity">
    <reaction evidence="1">
        <text>(4aS,6R)-4a-hydroxy-L-erythro-5,6,7,8-tetrahydrobiopterin = (6R)-L-erythro-6,7-dihydrobiopterin + H2O</text>
        <dbReference type="Rhea" id="RHEA:11920"/>
        <dbReference type="ChEBI" id="CHEBI:15377"/>
        <dbReference type="ChEBI" id="CHEBI:15642"/>
        <dbReference type="ChEBI" id="CHEBI:43120"/>
        <dbReference type="EC" id="4.2.1.96"/>
    </reaction>
</comment>
<gene>
    <name evidence="7" type="ORF">CHO01_16430</name>
    <name evidence="8" type="ORF">HNR08_001490</name>
</gene>
<evidence type="ECO:0000256" key="1">
    <source>
        <dbReference type="ARBA" id="ARBA00001554"/>
    </source>
</evidence>
<evidence type="ECO:0000259" key="6">
    <source>
        <dbReference type="Pfam" id="PF18029"/>
    </source>
</evidence>
<sequence>MGGRITAGQFHAAEGVQDWRVVAGGACAHFRTGSFAAGVELVDAIGELADAADHHPDVDLRYAGVTVRLVSHDVGGLSERDVALARQISAAARELDVPADTVGVQTVMIAVDAAAEADVRPFWRAVLGYTEDADGDLVDPAGHGPRVWFQRLDTPRPQRNRLHVDVSVPHDEAEARVAAALAAGGRLVGDAHAPAWWTLADAEGNEVDVATWQGRED</sequence>
<evidence type="ECO:0000256" key="3">
    <source>
        <dbReference type="ARBA" id="ARBA00013252"/>
    </source>
</evidence>
<dbReference type="RefSeq" id="WP_146836371.1">
    <property type="nucleotide sequence ID" value="NZ_BJVQ01000018.1"/>
</dbReference>
<dbReference type="CDD" id="cd00488">
    <property type="entry name" value="PCD_DCoH"/>
    <property type="match status" value="1"/>
</dbReference>
<dbReference type="Pfam" id="PF01329">
    <property type="entry name" value="Pterin_4a"/>
    <property type="match status" value="1"/>
</dbReference>
<dbReference type="InterPro" id="IPR036428">
    <property type="entry name" value="PCD_sf"/>
</dbReference>
<evidence type="ECO:0000256" key="4">
    <source>
        <dbReference type="ARBA" id="ARBA00021735"/>
    </source>
</evidence>
<dbReference type="OrthoDB" id="15077at2"/>
<dbReference type="GO" id="GO:0006729">
    <property type="term" value="P:tetrahydrobiopterin biosynthetic process"/>
    <property type="evidence" value="ECO:0007669"/>
    <property type="project" value="InterPro"/>
</dbReference>
<dbReference type="InterPro" id="IPR041581">
    <property type="entry name" value="Glyoxalase_6"/>
</dbReference>
<dbReference type="Gene3D" id="3.10.180.10">
    <property type="entry name" value="2,3-Dihydroxybiphenyl 1,2-Dioxygenase, domain 1"/>
    <property type="match status" value="1"/>
</dbReference>
<dbReference type="Proteomes" id="UP000321723">
    <property type="component" value="Unassembled WGS sequence"/>
</dbReference>
<dbReference type="Gene3D" id="3.30.1360.20">
    <property type="entry name" value="Transcriptional coactivator/pterin dehydratase"/>
    <property type="match status" value="1"/>
</dbReference>
<dbReference type="AlphaFoldDB" id="A0A511FDX8"/>
<protein>
    <recommendedName>
        <fullName evidence="4">Putative pterin-4-alpha-carbinolamine dehydratase</fullName>
        <ecNumber evidence="3">4.2.1.96</ecNumber>
    </recommendedName>
</protein>
<proteinExistence type="inferred from homology"/>
<dbReference type="PANTHER" id="PTHR35908:SF1">
    <property type="entry name" value="CONSERVED PROTEIN"/>
    <property type="match status" value="1"/>
</dbReference>